<dbReference type="AlphaFoldDB" id="A0A061AJR7"/>
<dbReference type="RefSeq" id="WP_045749656.1">
    <property type="nucleotide sequence ID" value="NZ_FUZK01000001.1"/>
</dbReference>
<dbReference type="InParanoid" id="A0A061AJR7"/>
<dbReference type="Pfam" id="PF19570">
    <property type="entry name" value="DUF6088"/>
    <property type="match status" value="1"/>
</dbReference>
<sequence length="220" mass="25348">MGNLSLIDRIYDFIKSSYKSGQPFFLKDLYKHFPEINDGTIRESIRRLIDKEKILKAKNGVYELPNPNRVLKSHVVNISNVVEQTYLKDKENNIIGYRSGINFANQLGLTSQTASVEVVYSNNVSNRKREIKLNKSRLIINAPRIKVTNKNYKLLQILDLLTEFEKYSEYDLKQVESKILSYLSGIKLSPDQLERIVEAYPLAAQVKFYKIGGANVITQR</sequence>
<dbReference type="PATRIC" id="fig|35623.3.peg.1139"/>
<name>A0A061AJR7_9MOLU</name>
<dbReference type="EMBL" id="LK028559">
    <property type="protein sequence ID" value="CDR31212.1"/>
    <property type="molecule type" value="Genomic_DNA"/>
</dbReference>
<evidence type="ECO:0000313" key="1">
    <source>
        <dbReference type="EMBL" id="CDR31212.1"/>
    </source>
</evidence>
<reference evidence="2" key="1">
    <citation type="submission" date="2014-05" db="EMBL/GenBank/DDBJ databases">
        <authorList>
            <person name="Kube M."/>
        </authorList>
    </citation>
    <scope>NUCLEOTIDE SEQUENCE [LARGE SCALE GENOMIC DNA]</scope>
</reference>
<organism evidence="1 2">
    <name type="scientific">Acholeplasma oculi</name>
    <dbReference type="NCBI Taxonomy" id="35623"/>
    <lineage>
        <taxon>Bacteria</taxon>
        <taxon>Bacillati</taxon>
        <taxon>Mycoplasmatota</taxon>
        <taxon>Mollicutes</taxon>
        <taxon>Acholeplasmatales</taxon>
        <taxon>Acholeplasmataceae</taxon>
        <taxon>Acholeplasma</taxon>
    </lineage>
</organism>
<evidence type="ECO:0008006" key="3">
    <source>
        <dbReference type="Google" id="ProtNLM"/>
    </source>
</evidence>
<dbReference type="OrthoDB" id="9798200at2"/>
<dbReference type="KEGG" id="aoc:Aocu_11390"/>
<dbReference type="InterPro" id="IPR045738">
    <property type="entry name" value="DUF6088"/>
</dbReference>
<keyword evidence="2" id="KW-1185">Reference proteome</keyword>
<dbReference type="HOGENOM" id="CLU_106209_0_0_14"/>
<gene>
    <name evidence="1" type="ORF">Aocu_11390</name>
</gene>
<protein>
    <recommendedName>
        <fullName evidence="3">Transcriptional regulator, AbiEi antitoxin, Type IV TA system</fullName>
    </recommendedName>
</protein>
<proteinExistence type="predicted"/>
<dbReference type="Proteomes" id="UP000032434">
    <property type="component" value="Chromosome 1"/>
</dbReference>
<accession>A0A061AJR7</accession>
<evidence type="ECO:0000313" key="2">
    <source>
        <dbReference type="Proteomes" id="UP000032434"/>
    </source>
</evidence>